<evidence type="ECO:0000256" key="4">
    <source>
        <dbReference type="ARBA" id="ARBA00022679"/>
    </source>
</evidence>
<dbReference type="PROSITE" id="PS50075">
    <property type="entry name" value="CARRIER"/>
    <property type="match status" value="1"/>
</dbReference>
<dbReference type="InterPro" id="IPR013968">
    <property type="entry name" value="PKS_KR"/>
</dbReference>
<dbReference type="Gene3D" id="3.30.70.3290">
    <property type="match status" value="1"/>
</dbReference>
<evidence type="ECO:0000259" key="10">
    <source>
        <dbReference type="PROSITE" id="PS50075"/>
    </source>
</evidence>
<evidence type="ECO:0000313" key="12">
    <source>
        <dbReference type="EMBL" id="ARX88034.1"/>
    </source>
</evidence>
<keyword evidence="3" id="KW-0597">Phosphoprotein</keyword>
<dbReference type="SMART" id="SM01294">
    <property type="entry name" value="PKS_PP_betabranch"/>
    <property type="match status" value="1"/>
</dbReference>
<feature type="domain" description="PKS/mFAS DH" evidence="11">
    <location>
        <begin position="268"/>
        <end position="551"/>
    </location>
</feature>
<gene>
    <name evidence="12" type="ORF">SMD44_07520</name>
</gene>
<dbReference type="KEGG" id="salf:SMD44_07520"/>
<evidence type="ECO:0000259" key="11">
    <source>
        <dbReference type="PROSITE" id="PS52019"/>
    </source>
</evidence>
<keyword evidence="7" id="KW-0012">Acyltransferase</keyword>
<dbReference type="SMART" id="SM00826">
    <property type="entry name" value="PKS_DH"/>
    <property type="match status" value="1"/>
</dbReference>
<evidence type="ECO:0000313" key="13">
    <source>
        <dbReference type="Proteomes" id="UP000195880"/>
    </source>
</evidence>
<dbReference type="GO" id="GO:0031177">
    <property type="term" value="F:phosphopantetheine binding"/>
    <property type="evidence" value="ECO:0007669"/>
    <property type="project" value="InterPro"/>
</dbReference>
<evidence type="ECO:0000256" key="2">
    <source>
        <dbReference type="ARBA" id="ARBA00022450"/>
    </source>
</evidence>
<feature type="compositionally biased region" description="Basic and acidic residues" evidence="9">
    <location>
        <begin position="1418"/>
        <end position="1427"/>
    </location>
</feature>
<keyword evidence="2" id="KW-0596">Phosphopantetheine</keyword>
<keyword evidence="6" id="KW-0511">Multifunctional enzyme</keyword>
<feature type="domain" description="Carrier" evidence="10">
    <location>
        <begin position="1229"/>
        <end position="1307"/>
    </location>
</feature>
<feature type="region of interest" description="Disordered" evidence="9">
    <location>
        <begin position="909"/>
        <end position="955"/>
    </location>
</feature>
<feature type="active site" description="Proton donor; for dehydratase activity" evidence="8">
    <location>
        <position position="470"/>
    </location>
</feature>
<dbReference type="InterPro" id="IPR001227">
    <property type="entry name" value="Ac_transferase_dom_sf"/>
</dbReference>
<dbReference type="Pfam" id="PF00698">
    <property type="entry name" value="Acyl_transf_1"/>
    <property type="match status" value="1"/>
</dbReference>
<dbReference type="InterPro" id="IPR014043">
    <property type="entry name" value="Acyl_transferase_dom"/>
</dbReference>
<dbReference type="InterPro" id="IPR006162">
    <property type="entry name" value="Ppantetheine_attach_site"/>
</dbReference>
<dbReference type="EMBL" id="CP021748">
    <property type="protein sequence ID" value="ARX88034.1"/>
    <property type="molecule type" value="Genomic_DNA"/>
</dbReference>
<dbReference type="InterPro" id="IPR049552">
    <property type="entry name" value="PKS_DH_N"/>
</dbReference>
<feature type="compositionally biased region" description="Low complexity" evidence="9">
    <location>
        <begin position="934"/>
        <end position="955"/>
    </location>
</feature>
<dbReference type="InterPro" id="IPR057326">
    <property type="entry name" value="KR_dom"/>
</dbReference>
<evidence type="ECO:0000256" key="7">
    <source>
        <dbReference type="ARBA" id="ARBA00023315"/>
    </source>
</evidence>
<feature type="active site" description="Proton acceptor; for dehydratase activity" evidence="8">
    <location>
        <position position="300"/>
    </location>
</feature>
<proteinExistence type="predicted"/>
<feature type="compositionally biased region" description="Low complexity" evidence="9">
    <location>
        <begin position="646"/>
        <end position="655"/>
    </location>
</feature>
<evidence type="ECO:0000256" key="1">
    <source>
        <dbReference type="ARBA" id="ARBA00004792"/>
    </source>
</evidence>
<dbReference type="PANTHER" id="PTHR43775">
    <property type="entry name" value="FATTY ACID SYNTHASE"/>
    <property type="match status" value="1"/>
</dbReference>
<feature type="region of interest" description="C-terminal hotdog fold" evidence="8">
    <location>
        <begin position="409"/>
        <end position="551"/>
    </location>
</feature>
<organism evidence="12 13">
    <name type="scientific">Streptomyces alboflavus</name>
    <dbReference type="NCBI Taxonomy" id="67267"/>
    <lineage>
        <taxon>Bacteria</taxon>
        <taxon>Bacillati</taxon>
        <taxon>Actinomycetota</taxon>
        <taxon>Actinomycetes</taxon>
        <taxon>Kitasatosporales</taxon>
        <taxon>Streptomycetaceae</taxon>
        <taxon>Streptomyces</taxon>
    </lineage>
</organism>
<dbReference type="Proteomes" id="UP000195880">
    <property type="component" value="Chromosome"/>
</dbReference>
<dbReference type="Gene3D" id="3.40.366.10">
    <property type="entry name" value="Malonyl-Coenzyme A Acyl Carrier Protein, domain 2"/>
    <property type="match status" value="1"/>
</dbReference>
<dbReference type="InterPro" id="IPR055123">
    <property type="entry name" value="SpnB-like_Rossmann"/>
</dbReference>
<dbReference type="InterPro" id="IPR020806">
    <property type="entry name" value="PKS_PP-bd"/>
</dbReference>
<dbReference type="InterPro" id="IPR036291">
    <property type="entry name" value="NAD(P)-bd_dom_sf"/>
</dbReference>
<dbReference type="InterPro" id="IPR009081">
    <property type="entry name" value="PP-bd_ACP"/>
</dbReference>
<dbReference type="Gene3D" id="1.10.1200.10">
    <property type="entry name" value="ACP-like"/>
    <property type="match status" value="1"/>
</dbReference>
<dbReference type="SMART" id="SM00823">
    <property type="entry name" value="PKS_PP"/>
    <property type="match status" value="1"/>
</dbReference>
<dbReference type="InterPro" id="IPR020807">
    <property type="entry name" value="PKS_DH"/>
</dbReference>
<protein>
    <submittedName>
        <fullName evidence="12">Uncharacterized protein</fullName>
    </submittedName>
</protein>
<dbReference type="Pfam" id="PF00550">
    <property type="entry name" value="PP-binding"/>
    <property type="match status" value="1"/>
</dbReference>
<feature type="region of interest" description="Disordered" evidence="9">
    <location>
        <begin position="644"/>
        <end position="781"/>
    </location>
</feature>
<dbReference type="SUPFAM" id="SSF47336">
    <property type="entry name" value="ACP-like"/>
    <property type="match status" value="1"/>
</dbReference>
<dbReference type="Gene3D" id="3.40.50.11460">
    <property type="match status" value="1"/>
</dbReference>
<dbReference type="Gene3D" id="3.40.50.720">
    <property type="entry name" value="NAD(P)-binding Rossmann-like Domain"/>
    <property type="match status" value="1"/>
</dbReference>
<dbReference type="PROSITE" id="PS52019">
    <property type="entry name" value="PKS_MFAS_DH"/>
    <property type="match status" value="1"/>
</dbReference>
<keyword evidence="13" id="KW-1185">Reference proteome</keyword>
<dbReference type="SMART" id="SM00822">
    <property type="entry name" value="PKS_KR"/>
    <property type="match status" value="1"/>
</dbReference>
<sequence length="1427" mass="145913">MAGGLSLDDGARVVALRSRALTAIAGRGGMVSLALGAAEAEDLVAAWDGRLSLAAANGPASVVVSGGTAVLDDLLAHCERTGLWARRVPVDYASHSPHVEAVRERIAEDLAGIRPRPGRVAFMSTLTGAFLDTAGLDGDYWYRNLRESVRFEPAVRELLAQGFGAFVESSPHPMLTMGLREVLAERPGGPGVAVASLRRDQGGPERFLTSVAEAYAHGVAVDWSAAWAGRTPRVVDLPTYPFQRRRFWLDAPAGAGDVTAAGLGRPDHPLLGARVDLAESAEALLTARWSLDTHPWLADHAVGDTVVVPGTAFVELAALAGAGTGCPHVRELVQERPLVLADGGAARIQVRVAPPDEEGTRTISVYARPDGHDDTAAPDSWSCHARGVLTVADTAAPAALDGAWPPPGAVPVDLSDFYARLEETGLSYGPAFRGLHTAWRLGDDILGEAALPDEGHTEAVRYHAHPALLDAALHACLLRTRDGSPAGTGGAAMPFAWNDVSLHAPCGPEVRVRVSPGKDEGVSVVVADADGTPAVTVRSLVARPVSPEQLRASGGRHDAIFRLTWTAAPAGSAPLAPSTPTTWAVLGGEDLGLAPDGGHFADLPAYRAAIESGAAAPDVVLVPLGRGLEGGSCLPQDGSHGFYDRASSAAGSAPGPEDDSRGPDGGLSVVPGALPDTEDASHGAGGGALRVPGGSSGLEDASHGADDGAFRVPRGSSGLEDGSRGPGSGRSVVPGALPGTENASHASGGGASGAAGGSPGPDDTPPGPQGSPPDPYRTPHEAARARELTCRALDLLRDWLADDTGSAARLVLVTRGAVATPDDATEEDPAAAAVWGLVRSAQAEHPGRFVLADLDGHPESTAALDTALATATAMDEPQLAVRAGRMLLPRLERAPLAPGATAALDTTAARGATAAPDPTAAQNTTPSPDPIAPRPTATATATAAAPATPTAWDPDGTVLLTGAAGTLGRALARHLVVTHGARRLLLVGRRGGDTAEAPALTAELAAHGAEVTWAACDVGDRDAVAALLMSVPAAHPLTAVVHAAGVLDDGVLPALTPERIDRVFRPKADGALHLDELTRTAPPAAFVVFSSAAGTLGSAGQANYAAANACVDALVRRRRRAGLPALALGWGLWAESSELTAGVDQARMARSGVQGLTTADGLALFDAARALDEPLLLPMRLDLAALRARHEALPPVLRGLVRAPARRGASANTGAAALRRRLAALPPAERDRQLLDVVHAETAAVLGYPSADAVGRDRAFKDLGFDSLTAVELRNRLTAATGLRLPPTLVFDHPTPTALAEHLAAELAPAEPDSDTRRDTERQVREALAAIPLPRLRDAGLLDALLDLAGRPTGTAPPPDGEGEGDGDGAGPAYGSIDRMDAEGLLALALNTSAYDGHDDSGNGHGTGPDPAGPAAHAETEEHDAGR</sequence>
<dbReference type="FunFam" id="1.10.1200.10:FF:000007">
    <property type="entry name" value="Probable polyketide synthase pks17"/>
    <property type="match status" value="1"/>
</dbReference>
<dbReference type="SUPFAM" id="SSF52151">
    <property type="entry name" value="FabD/lysophospholipase-like"/>
    <property type="match status" value="1"/>
</dbReference>
<dbReference type="PANTHER" id="PTHR43775:SF51">
    <property type="entry name" value="INACTIVE PHENOLPHTHIOCEROL SYNTHESIS POLYKETIDE SYNTHASE TYPE I PKS1-RELATED"/>
    <property type="match status" value="1"/>
</dbReference>
<dbReference type="CDD" id="cd08956">
    <property type="entry name" value="KR_3_FAS_SDR_x"/>
    <property type="match status" value="1"/>
</dbReference>
<feature type="compositionally biased region" description="Gly residues" evidence="9">
    <location>
        <begin position="747"/>
        <end position="759"/>
    </location>
</feature>
<dbReference type="SMART" id="SM00827">
    <property type="entry name" value="PKS_AT"/>
    <property type="match status" value="1"/>
</dbReference>
<evidence type="ECO:0000256" key="5">
    <source>
        <dbReference type="ARBA" id="ARBA00023194"/>
    </source>
</evidence>
<dbReference type="SUPFAM" id="SSF51735">
    <property type="entry name" value="NAD(P)-binding Rossmann-fold domains"/>
    <property type="match status" value="2"/>
</dbReference>
<name>A0A1Z1WNM1_9ACTN</name>
<feature type="compositionally biased region" description="Basic and acidic residues" evidence="9">
    <location>
        <begin position="700"/>
        <end position="709"/>
    </location>
</feature>
<accession>A0A1Z1WNM1</accession>
<dbReference type="Pfam" id="PF22953">
    <property type="entry name" value="SpnB_Rossmann"/>
    <property type="match status" value="1"/>
</dbReference>
<dbReference type="Pfam" id="PF14765">
    <property type="entry name" value="PS-DH"/>
    <property type="match status" value="1"/>
</dbReference>
<feature type="region of interest" description="Disordered" evidence="9">
    <location>
        <begin position="1349"/>
        <end position="1378"/>
    </location>
</feature>
<feature type="region of interest" description="N-terminal hotdog fold" evidence="8">
    <location>
        <begin position="268"/>
        <end position="396"/>
    </location>
</feature>
<evidence type="ECO:0000256" key="8">
    <source>
        <dbReference type="PROSITE-ProRule" id="PRU01363"/>
    </source>
</evidence>
<dbReference type="InterPro" id="IPR049900">
    <property type="entry name" value="PKS_mFAS_DH"/>
</dbReference>
<dbReference type="SUPFAM" id="SSF55048">
    <property type="entry name" value="Probable ACP-binding domain of malonyl-CoA ACP transacylase"/>
    <property type="match status" value="1"/>
</dbReference>
<feature type="region of interest" description="Disordered" evidence="9">
    <location>
        <begin position="1394"/>
        <end position="1427"/>
    </location>
</feature>
<dbReference type="InterPro" id="IPR036736">
    <property type="entry name" value="ACP-like_sf"/>
</dbReference>
<dbReference type="Gene3D" id="3.10.129.110">
    <property type="entry name" value="Polyketide synthase dehydratase"/>
    <property type="match status" value="1"/>
</dbReference>
<dbReference type="GO" id="GO:0004312">
    <property type="term" value="F:fatty acid synthase activity"/>
    <property type="evidence" value="ECO:0007669"/>
    <property type="project" value="TreeGrafter"/>
</dbReference>
<dbReference type="InterPro" id="IPR016035">
    <property type="entry name" value="Acyl_Trfase/lysoPLipase"/>
</dbReference>
<evidence type="ECO:0000256" key="3">
    <source>
        <dbReference type="ARBA" id="ARBA00022553"/>
    </source>
</evidence>
<dbReference type="RefSeq" id="WP_087886706.1">
    <property type="nucleotide sequence ID" value="NZ_CP021748.1"/>
</dbReference>
<comment type="pathway">
    <text evidence="1">Antibiotic biosynthesis.</text>
</comment>
<dbReference type="InterPro" id="IPR049551">
    <property type="entry name" value="PKS_DH_C"/>
</dbReference>
<keyword evidence="4" id="KW-0808">Transferase</keyword>
<dbReference type="PROSITE" id="PS00012">
    <property type="entry name" value="PHOSPHOPANTETHEINE"/>
    <property type="match status" value="1"/>
</dbReference>
<evidence type="ECO:0000256" key="9">
    <source>
        <dbReference type="SAM" id="MobiDB-lite"/>
    </source>
</evidence>
<dbReference type="Pfam" id="PF08659">
    <property type="entry name" value="KR"/>
    <property type="match status" value="1"/>
</dbReference>
<reference evidence="12 13" key="1">
    <citation type="submission" date="2017-05" db="EMBL/GenBank/DDBJ databases">
        <title>Streptomyces alboflavus Genome sequencing and assembly.</title>
        <authorList>
            <person name="Wang Y."/>
            <person name="Du B."/>
            <person name="Ding Y."/>
            <person name="Liu H."/>
            <person name="Hou Q."/>
            <person name="Liu K."/>
            <person name="Wang C."/>
            <person name="Yao L."/>
        </authorList>
    </citation>
    <scope>NUCLEOTIDE SEQUENCE [LARGE SCALE GENOMIC DNA]</scope>
    <source>
        <strain evidence="12 13">MDJK44</strain>
    </source>
</reference>
<dbReference type="InterPro" id="IPR042104">
    <property type="entry name" value="PKS_dehydratase_sf"/>
</dbReference>
<dbReference type="GO" id="GO:0017000">
    <property type="term" value="P:antibiotic biosynthetic process"/>
    <property type="evidence" value="ECO:0007669"/>
    <property type="project" value="UniProtKB-KW"/>
</dbReference>
<dbReference type="InterPro" id="IPR016036">
    <property type="entry name" value="Malonyl_transacylase_ACP-bd"/>
</dbReference>
<dbReference type="Pfam" id="PF21089">
    <property type="entry name" value="PKS_DH_N"/>
    <property type="match status" value="1"/>
</dbReference>
<dbReference type="InterPro" id="IPR050091">
    <property type="entry name" value="PKS_NRPS_Biosynth_Enz"/>
</dbReference>
<feature type="compositionally biased region" description="Pro residues" evidence="9">
    <location>
        <begin position="762"/>
        <end position="776"/>
    </location>
</feature>
<dbReference type="GO" id="GO:0006633">
    <property type="term" value="P:fatty acid biosynthetic process"/>
    <property type="evidence" value="ECO:0007669"/>
    <property type="project" value="TreeGrafter"/>
</dbReference>
<keyword evidence="5" id="KW-0045">Antibiotic biosynthesis</keyword>
<evidence type="ECO:0000256" key="6">
    <source>
        <dbReference type="ARBA" id="ARBA00023268"/>
    </source>
</evidence>